<sequence length="144" mass="16434">TEADLSAKDGITVLNEEQIQFYIDNPTATISEILNCELVTNNFEVTEQYIYDIKEMVYKSYSECEARNTGASGTLKIAQFAQAGCSKAVANIQWVTDLYTEMYTKIEQIDNGNYEVALFPSESIKQKPYSYRECEEQYISLNQN</sequence>
<evidence type="ECO:0000313" key="1">
    <source>
        <dbReference type="EMBL" id="CAB5225745.1"/>
    </source>
</evidence>
<organism evidence="1">
    <name type="scientific">uncultured Caudovirales phage</name>
    <dbReference type="NCBI Taxonomy" id="2100421"/>
    <lineage>
        <taxon>Viruses</taxon>
        <taxon>Duplodnaviria</taxon>
        <taxon>Heunggongvirae</taxon>
        <taxon>Uroviricota</taxon>
        <taxon>Caudoviricetes</taxon>
        <taxon>Peduoviridae</taxon>
        <taxon>Maltschvirus</taxon>
        <taxon>Maltschvirus maltsch</taxon>
    </lineage>
</organism>
<dbReference type="EMBL" id="LR798354">
    <property type="protein sequence ID" value="CAB5225745.1"/>
    <property type="molecule type" value="Genomic_DNA"/>
</dbReference>
<reference evidence="1" key="1">
    <citation type="submission" date="2020-05" db="EMBL/GenBank/DDBJ databases">
        <authorList>
            <person name="Chiriac C."/>
            <person name="Salcher M."/>
            <person name="Ghai R."/>
            <person name="Kavagutti S V."/>
        </authorList>
    </citation>
    <scope>NUCLEOTIDE SEQUENCE</scope>
</reference>
<name>A0A6J7X562_9CAUD</name>
<protein>
    <submittedName>
        <fullName evidence="1">Uncharacterized protein</fullName>
    </submittedName>
</protein>
<feature type="non-terminal residue" evidence="1">
    <location>
        <position position="1"/>
    </location>
</feature>
<gene>
    <name evidence="1" type="ORF">UFOVP756_1</name>
</gene>
<proteinExistence type="predicted"/>
<accession>A0A6J7X562</accession>